<name>A0A8H6JDQ7_9PEZI</name>
<dbReference type="OrthoDB" id="47494at2759"/>
<evidence type="ECO:0000256" key="4">
    <source>
        <dbReference type="ARBA" id="ARBA00023002"/>
    </source>
</evidence>
<comment type="caution">
    <text evidence="7">The sequence shown here is derived from an EMBL/GenBank/DDBJ whole genome shotgun (WGS) entry which is preliminary data.</text>
</comment>
<accession>A0A8H6JDQ7</accession>
<dbReference type="EMBL" id="WIGM01000831">
    <property type="protein sequence ID" value="KAF6811003.1"/>
    <property type="molecule type" value="Genomic_DNA"/>
</dbReference>
<sequence>MAIQDTNGSASAPRAGGIKVAVIGAGLTGLIAAHGLQKHGFEVVVFERDPSIDARPRDWTILIHWGMATLANLVPGSVLEKLPQAFCNPHLAFDEWDESIPGYNGKTGELLFRNPTPGARRVSRLRCRRVLTEGLDIRWGSKLSALVPGEESVRLAFGDGSSFDAEYVLGTDGVSSKVRELLVGAEAAKPVPSGFLIANCNVRYNDEEKVKKILKTHSVCALMLGSGIMAGCGVMSVDDPKNIAGYETFWVKVWKGHSVTLSGPEAVEYAKGNMQGLCEPFRSAMEWTPEGSPCYVDEMKYWLPSAWNTHGGRVTLAGDAAHPMLPFRGQGLQHAIIDSLNYVNSLVKLRDSGGDVATREKLMATYGADVVERGATAVAQSLSEAENALNEETVGKMLMVTQGHGRSV</sequence>
<keyword evidence="8" id="KW-1185">Reference proteome</keyword>
<proteinExistence type="predicted"/>
<dbReference type="Proteomes" id="UP000639643">
    <property type="component" value="Unassembled WGS sequence"/>
</dbReference>
<dbReference type="Pfam" id="PF13450">
    <property type="entry name" value="NAD_binding_8"/>
    <property type="match status" value="1"/>
</dbReference>
<keyword evidence="4" id="KW-0560">Oxidoreductase</keyword>
<evidence type="ECO:0000313" key="7">
    <source>
        <dbReference type="EMBL" id="KAF6811003.1"/>
    </source>
</evidence>
<feature type="domain" description="FAD-binding" evidence="6">
    <location>
        <begin position="133"/>
        <end position="377"/>
    </location>
</feature>
<evidence type="ECO:0000259" key="6">
    <source>
        <dbReference type="Pfam" id="PF01494"/>
    </source>
</evidence>
<dbReference type="GO" id="GO:0071949">
    <property type="term" value="F:FAD binding"/>
    <property type="evidence" value="ECO:0007669"/>
    <property type="project" value="InterPro"/>
</dbReference>
<dbReference type="GO" id="GO:0004497">
    <property type="term" value="F:monooxygenase activity"/>
    <property type="evidence" value="ECO:0007669"/>
    <property type="project" value="UniProtKB-KW"/>
</dbReference>
<evidence type="ECO:0000313" key="8">
    <source>
        <dbReference type="Proteomes" id="UP000639643"/>
    </source>
</evidence>
<protein>
    <submittedName>
        <fullName evidence="7">FAD-binding domain containing protein</fullName>
    </submittedName>
</protein>
<dbReference type="AlphaFoldDB" id="A0A8H6JDQ7"/>
<keyword evidence="5" id="KW-0503">Monooxygenase</keyword>
<dbReference type="InterPro" id="IPR002938">
    <property type="entry name" value="FAD-bd"/>
</dbReference>
<dbReference type="PRINTS" id="PR00420">
    <property type="entry name" value="RNGMNOXGNASE"/>
</dbReference>
<dbReference type="PANTHER" id="PTHR47178:SF3">
    <property type="entry name" value="FAD-BINDING DOMAIN-CONTAINING PROTEIN"/>
    <property type="match status" value="1"/>
</dbReference>
<keyword evidence="2" id="KW-0285">Flavoprotein</keyword>
<dbReference type="SUPFAM" id="SSF51905">
    <property type="entry name" value="FAD/NAD(P)-binding domain"/>
    <property type="match status" value="1"/>
</dbReference>
<dbReference type="Gene3D" id="3.50.50.60">
    <property type="entry name" value="FAD/NAD(P)-binding domain"/>
    <property type="match status" value="1"/>
</dbReference>
<keyword evidence="3" id="KW-0274">FAD</keyword>
<evidence type="ECO:0000256" key="2">
    <source>
        <dbReference type="ARBA" id="ARBA00022630"/>
    </source>
</evidence>
<evidence type="ECO:0000256" key="5">
    <source>
        <dbReference type="ARBA" id="ARBA00023033"/>
    </source>
</evidence>
<dbReference type="Pfam" id="PF01494">
    <property type="entry name" value="FAD_binding_3"/>
    <property type="match status" value="1"/>
</dbReference>
<evidence type="ECO:0000256" key="1">
    <source>
        <dbReference type="ARBA" id="ARBA00001974"/>
    </source>
</evidence>
<organism evidence="7 8">
    <name type="scientific">Colletotrichum musicola</name>
    <dbReference type="NCBI Taxonomy" id="2175873"/>
    <lineage>
        <taxon>Eukaryota</taxon>
        <taxon>Fungi</taxon>
        <taxon>Dikarya</taxon>
        <taxon>Ascomycota</taxon>
        <taxon>Pezizomycotina</taxon>
        <taxon>Sordariomycetes</taxon>
        <taxon>Hypocreomycetidae</taxon>
        <taxon>Glomerellales</taxon>
        <taxon>Glomerellaceae</taxon>
        <taxon>Colletotrichum</taxon>
        <taxon>Colletotrichum orchidearum species complex</taxon>
    </lineage>
</organism>
<comment type="cofactor">
    <cofactor evidence="1">
        <name>FAD</name>
        <dbReference type="ChEBI" id="CHEBI:57692"/>
    </cofactor>
</comment>
<dbReference type="InterPro" id="IPR036188">
    <property type="entry name" value="FAD/NAD-bd_sf"/>
</dbReference>
<dbReference type="PANTHER" id="PTHR47178">
    <property type="entry name" value="MONOOXYGENASE, FAD-BINDING"/>
    <property type="match status" value="1"/>
</dbReference>
<evidence type="ECO:0000256" key="3">
    <source>
        <dbReference type="ARBA" id="ARBA00022827"/>
    </source>
</evidence>
<reference evidence="7" key="1">
    <citation type="journal article" date="2020" name="Phytopathology">
        <title>Genome Sequence Resources of Colletotrichum truncatum, C. plurivorum, C. musicola, and C. sojae: Four Species Pathogenic to Soybean (Glycine max).</title>
        <authorList>
            <person name="Rogerio F."/>
            <person name="Boufleur T.R."/>
            <person name="Ciampi-Guillardi M."/>
            <person name="Sukno S.A."/>
            <person name="Thon M.R."/>
            <person name="Massola Junior N.S."/>
            <person name="Baroncelli R."/>
        </authorList>
    </citation>
    <scope>NUCLEOTIDE SEQUENCE</scope>
    <source>
        <strain evidence="7">LFN0074</strain>
    </source>
</reference>
<gene>
    <name evidence="7" type="ORF">CMUS01_13350</name>
</gene>